<dbReference type="OrthoDB" id="264795at2759"/>
<evidence type="ECO:0000256" key="1">
    <source>
        <dbReference type="SAM" id="MobiDB-lite"/>
    </source>
</evidence>
<evidence type="ECO:0000313" key="3">
    <source>
        <dbReference type="EMBL" id="KAH7033389.1"/>
    </source>
</evidence>
<evidence type="ECO:0000259" key="2">
    <source>
        <dbReference type="Pfam" id="PF03399"/>
    </source>
</evidence>
<dbReference type="InterPro" id="IPR045107">
    <property type="entry name" value="SAC3/GANP/THP3"/>
</dbReference>
<feature type="region of interest" description="Disordered" evidence="1">
    <location>
        <begin position="518"/>
        <end position="559"/>
    </location>
</feature>
<dbReference type="EMBL" id="JAGTJQ010000004">
    <property type="protein sequence ID" value="KAH7033389.1"/>
    <property type="molecule type" value="Genomic_DNA"/>
</dbReference>
<dbReference type="GO" id="GO:0006406">
    <property type="term" value="P:mRNA export from nucleus"/>
    <property type="evidence" value="ECO:0007669"/>
    <property type="project" value="TreeGrafter"/>
</dbReference>
<comment type="caution">
    <text evidence="3">The sequence shown here is derived from an EMBL/GenBank/DDBJ whole genome shotgun (WGS) entry which is preliminary data.</text>
</comment>
<evidence type="ECO:0000313" key="4">
    <source>
        <dbReference type="Proteomes" id="UP000756346"/>
    </source>
</evidence>
<reference evidence="3" key="1">
    <citation type="journal article" date="2021" name="Nat. Commun.">
        <title>Genetic determinants of endophytism in the Arabidopsis root mycobiome.</title>
        <authorList>
            <person name="Mesny F."/>
            <person name="Miyauchi S."/>
            <person name="Thiergart T."/>
            <person name="Pickel B."/>
            <person name="Atanasova L."/>
            <person name="Karlsson M."/>
            <person name="Huettel B."/>
            <person name="Barry K.W."/>
            <person name="Haridas S."/>
            <person name="Chen C."/>
            <person name="Bauer D."/>
            <person name="Andreopoulos W."/>
            <person name="Pangilinan J."/>
            <person name="LaButti K."/>
            <person name="Riley R."/>
            <person name="Lipzen A."/>
            <person name="Clum A."/>
            <person name="Drula E."/>
            <person name="Henrissat B."/>
            <person name="Kohler A."/>
            <person name="Grigoriev I.V."/>
            <person name="Martin F.M."/>
            <person name="Hacquard S."/>
        </authorList>
    </citation>
    <scope>NUCLEOTIDE SEQUENCE</scope>
    <source>
        <strain evidence="3">MPI-CAGE-CH-0230</strain>
    </source>
</reference>
<dbReference type="Pfam" id="PF03399">
    <property type="entry name" value="SAC3_GANP"/>
    <property type="match status" value="1"/>
</dbReference>
<name>A0A9P8YBQ1_9PEZI</name>
<dbReference type="RefSeq" id="XP_046014221.1">
    <property type="nucleotide sequence ID" value="XM_046147844.1"/>
</dbReference>
<dbReference type="InterPro" id="IPR005062">
    <property type="entry name" value="SAC3/GANP/THP3_conserved"/>
</dbReference>
<dbReference type="Gene3D" id="1.25.40.990">
    <property type="match status" value="1"/>
</dbReference>
<gene>
    <name evidence="3" type="ORF">B0I36DRAFT_108476</name>
</gene>
<dbReference type="GeneID" id="70177390"/>
<dbReference type="Proteomes" id="UP000756346">
    <property type="component" value="Unassembled WGS sequence"/>
</dbReference>
<dbReference type="GO" id="GO:0005737">
    <property type="term" value="C:cytoplasm"/>
    <property type="evidence" value="ECO:0007669"/>
    <property type="project" value="TreeGrafter"/>
</dbReference>
<sequence length="644" mass="70721">MCPDWERITRIIQHDVKREEREEINGESQANIELMVTRHARSSAGQDAPLPMDVRSPGALRRTLNYMIDELIPEDHLLPARHNFLWDRTRAIRKDFIYQEYAMGHDEMKDYIYCLETIARFHVTALHLLTQPDFAGKDFSAQQENEQLEKTLISLMQAYDDCAKQGIECEHEADFRSYYIIVMADNPAWMDVVQSFAARFWNDSDSIRTASILVESLKNVWDMQGPLMPPGTSEMALPIISAFFDIVSSPAISYTMACFAEIHFPKVRRLMLKILREAYWRPKTGPTDLTPAVIQRQLRLDSEEEAIEFAKSQGFTFGFANGHMYAVNNARQALSEDKPPRMFSKSLVERKRGNHTLAEVIYTTFYEEPASTKQASAKNDSLFVDDSSDVQLGTDSPVLKPFDATTSGSGARSPFALPSPAAQEVPPNSTTSSRPSMFPTPHSQAVPTSEKQNFFSTLPPPNTDQASNKTTFASTAGFAEASVKPAVKSFMPNIASASPATASSNLPSGKTITVEAEKSNQAPAPPKPGGFNFSSAQNPPSSTSPSIFDKPTSSALPGAASSATTGFVFPGSGPAESLKPTPLFPTTSEPKPNAPSFVFPPPSTTAPKSAPFTAGRSISFEACLVLGQRYCDSFGSTLSIRCKI</sequence>
<keyword evidence="4" id="KW-1185">Reference proteome</keyword>
<feature type="compositionally biased region" description="Polar residues" evidence="1">
    <location>
        <begin position="532"/>
        <end position="559"/>
    </location>
</feature>
<protein>
    <submittedName>
        <fullName evidence="3">SAC3/GANP/Nin1/mts3/eIF-3 p25 family-domain-containing protein</fullName>
    </submittedName>
</protein>
<dbReference type="AlphaFoldDB" id="A0A9P8YBQ1"/>
<feature type="compositionally biased region" description="Polar residues" evidence="1">
    <location>
        <begin position="426"/>
        <end position="456"/>
    </location>
</feature>
<organism evidence="3 4">
    <name type="scientific">Microdochium trichocladiopsis</name>
    <dbReference type="NCBI Taxonomy" id="1682393"/>
    <lineage>
        <taxon>Eukaryota</taxon>
        <taxon>Fungi</taxon>
        <taxon>Dikarya</taxon>
        <taxon>Ascomycota</taxon>
        <taxon>Pezizomycotina</taxon>
        <taxon>Sordariomycetes</taxon>
        <taxon>Xylariomycetidae</taxon>
        <taxon>Xylariales</taxon>
        <taxon>Microdochiaceae</taxon>
        <taxon>Microdochium</taxon>
    </lineage>
</organism>
<proteinExistence type="predicted"/>
<feature type="region of interest" description="Disordered" evidence="1">
    <location>
        <begin position="578"/>
        <end position="610"/>
    </location>
</feature>
<dbReference type="GO" id="GO:0070390">
    <property type="term" value="C:transcription export complex 2"/>
    <property type="evidence" value="ECO:0007669"/>
    <property type="project" value="TreeGrafter"/>
</dbReference>
<accession>A0A9P8YBQ1</accession>
<feature type="domain" description="SAC3/GANP/THP3 conserved" evidence="2">
    <location>
        <begin position="1"/>
        <end position="317"/>
    </location>
</feature>
<dbReference type="PANTHER" id="PTHR12436:SF3">
    <property type="entry name" value="GERMINAL-CENTER ASSOCIATED NUCLEAR PROTEIN"/>
    <property type="match status" value="1"/>
</dbReference>
<dbReference type="PANTHER" id="PTHR12436">
    <property type="entry name" value="80 KDA MCM3-ASSOCIATED PROTEIN"/>
    <property type="match status" value="1"/>
</dbReference>
<feature type="region of interest" description="Disordered" evidence="1">
    <location>
        <begin position="394"/>
        <end position="469"/>
    </location>
</feature>